<feature type="compositionally biased region" description="Low complexity" evidence="2">
    <location>
        <begin position="236"/>
        <end position="247"/>
    </location>
</feature>
<comment type="caution">
    <text evidence="3">The sequence shown here is derived from an EMBL/GenBank/DDBJ whole genome shotgun (WGS) entry which is preliminary data.</text>
</comment>
<dbReference type="AlphaFoldDB" id="A0A7J6MGB2"/>
<reference evidence="3 4" key="1">
    <citation type="submission" date="2020-04" db="EMBL/GenBank/DDBJ databases">
        <title>Perkinsus chesapeaki whole genome sequence.</title>
        <authorList>
            <person name="Bogema D.R."/>
        </authorList>
    </citation>
    <scope>NUCLEOTIDE SEQUENCE [LARGE SCALE GENOMIC DNA]</scope>
    <source>
        <strain evidence="3">ATCC PRA-425</strain>
    </source>
</reference>
<dbReference type="EMBL" id="JAAPAO010000150">
    <property type="protein sequence ID" value="KAF4670535.1"/>
    <property type="molecule type" value="Genomic_DNA"/>
</dbReference>
<sequence length="311" mass="34153">MLKAPSSAAQSVPALGPVTFVAGDDPLASARSLANPPLSRRGVSGKEGVDVAVREWSGKYHRCQVEISEVAGHIETLKRQRNSLLREVLEQEKSLALLEAQLDKQRDQRLPSLKIRYENASRLKHRLNHAVAEQRVAGRALAKRKASLARDIERKRAEVSSARARQDSISRKVREINDQRNLIEKQKAYRERQLDKGLDKLRRSQTEILLAEREILGLKDGVSASSRSIKDGITPASRSSSSVTASRIGTVSSTSRRAGSPVSLTIPCSEPDNVPRSARLKKPPPSIAMLISTTPPAPANTPVEVIERPLE</sequence>
<keyword evidence="4" id="KW-1185">Reference proteome</keyword>
<proteinExistence type="predicted"/>
<evidence type="ECO:0000256" key="1">
    <source>
        <dbReference type="SAM" id="Coils"/>
    </source>
</evidence>
<feature type="region of interest" description="Disordered" evidence="2">
    <location>
        <begin position="225"/>
        <end position="311"/>
    </location>
</feature>
<feature type="coiled-coil region" evidence="1">
    <location>
        <begin position="74"/>
        <end position="108"/>
    </location>
</feature>
<evidence type="ECO:0000313" key="3">
    <source>
        <dbReference type="EMBL" id="KAF4670535.1"/>
    </source>
</evidence>
<name>A0A7J6MGB2_PERCH</name>
<evidence type="ECO:0000256" key="2">
    <source>
        <dbReference type="SAM" id="MobiDB-lite"/>
    </source>
</evidence>
<keyword evidence="1" id="KW-0175">Coiled coil</keyword>
<evidence type="ECO:0000313" key="4">
    <source>
        <dbReference type="Proteomes" id="UP000591131"/>
    </source>
</evidence>
<protein>
    <submittedName>
        <fullName evidence="3">Uncharacterized protein</fullName>
    </submittedName>
</protein>
<dbReference type="OrthoDB" id="431436at2759"/>
<dbReference type="Proteomes" id="UP000591131">
    <property type="component" value="Unassembled WGS sequence"/>
</dbReference>
<organism evidence="3 4">
    <name type="scientific">Perkinsus chesapeaki</name>
    <name type="common">Clam parasite</name>
    <name type="synonym">Perkinsus andrewsi</name>
    <dbReference type="NCBI Taxonomy" id="330153"/>
    <lineage>
        <taxon>Eukaryota</taxon>
        <taxon>Sar</taxon>
        <taxon>Alveolata</taxon>
        <taxon>Perkinsozoa</taxon>
        <taxon>Perkinsea</taxon>
        <taxon>Perkinsida</taxon>
        <taxon>Perkinsidae</taxon>
        <taxon>Perkinsus</taxon>
    </lineage>
</organism>
<accession>A0A7J6MGB2</accession>
<gene>
    <name evidence="3" type="ORF">FOL47_002002</name>
</gene>